<dbReference type="RefSeq" id="WP_080885781.1">
    <property type="nucleotide sequence ID" value="NZ_LT828648.1"/>
</dbReference>
<evidence type="ECO:0008006" key="3">
    <source>
        <dbReference type="Google" id="ProtNLM"/>
    </source>
</evidence>
<name>A0A1W1I2I9_9BACT</name>
<accession>A0A1W1I2I9</accession>
<dbReference type="Proteomes" id="UP000192042">
    <property type="component" value="Chromosome I"/>
</dbReference>
<organism evidence="1 2">
    <name type="scientific">Nitrospira japonica</name>
    <dbReference type="NCBI Taxonomy" id="1325564"/>
    <lineage>
        <taxon>Bacteria</taxon>
        <taxon>Pseudomonadati</taxon>
        <taxon>Nitrospirota</taxon>
        <taxon>Nitrospiria</taxon>
        <taxon>Nitrospirales</taxon>
        <taxon>Nitrospiraceae</taxon>
        <taxon>Nitrospira</taxon>
    </lineage>
</organism>
<dbReference type="AlphaFoldDB" id="A0A1W1I2I9"/>
<dbReference type="Gene3D" id="3.30.750.24">
    <property type="entry name" value="STAS domain"/>
    <property type="match status" value="1"/>
</dbReference>
<dbReference type="SUPFAM" id="SSF52091">
    <property type="entry name" value="SpoIIaa-like"/>
    <property type="match status" value="1"/>
</dbReference>
<dbReference type="STRING" id="1325564.NSJP_1035"/>
<dbReference type="OrthoDB" id="123429at2"/>
<evidence type="ECO:0000313" key="1">
    <source>
        <dbReference type="EMBL" id="SLM47207.1"/>
    </source>
</evidence>
<dbReference type="KEGG" id="nja:NSJP_1035"/>
<dbReference type="EMBL" id="LT828648">
    <property type="protein sequence ID" value="SLM47207.1"/>
    <property type="molecule type" value="Genomic_DNA"/>
</dbReference>
<protein>
    <recommendedName>
        <fullName evidence="3">STAS domain-containing protein</fullName>
    </recommendedName>
</protein>
<sequence>MLKITEQRVEESESMLLVLEGRLVGPWVGEVDTCWNRMAPEQQKRTVIDLSSVTFVDGEGKALLTRMWKTGATLRATGCLMRCLVEEITGVEQRKASCKMDEHVG</sequence>
<dbReference type="InterPro" id="IPR036513">
    <property type="entry name" value="STAS_dom_sf"/>
</dbReference>
<gene>
    <name evidence="1" type="ORF">NSJP_1035</name>
</gene>
<evidence type="ECO:0000313" key="2">
    <source>
        <dbReference type="Proteomes" id="UP000192042"/>
    </source>
</evidence>
<keyword evidence="2" id="KW-1185">Reference proteome</keyword>
<proteinExistence type="predicted"/>
<reference evidence="1 2" key="1">
    <citation type="submission" date="2017-03" db="EMBL/GenBank/DDBJ databases">
        <authorList>
            <person name="Afonso C.L."/>
            <person name="Miller P.J."/>
            <person name="Scott M.A."/>
            <person name="Spackman E."/>
            <person name="Goraichik I."/>
            <person name="Dimitrov K.M."/>
            <person name="Suarez D.L."/>
            <person name="Swayne D.E."/>
        </authorList>
    </citation>
    <scope>NUCLEOTIDE SEQUENCE [LARGE SCALE GENOMIC DNA]</scope>
    <source>
        <strain evidence="1">Genome sequencing of Nitrospira japonica strain NJ11</strain>
    </source>
</reference>